<keyword evidence="3" id="KW-1185">Reference proteome</keyword>
<dbReference type="Pfam" id="PF13439">
    <property type="entry name" value="Glyco_transf_4"/>
    <property type="match status" value="1"/>
</dbReference>
<dbReference type="InterPro" id="IPR028098">
    <property type="entry name" value="Glyco_trans_4-like_N"/>
</dbReference>
<name>A0A4Z0L493_9FLAO</name>
<dbReference type="CDD" id="cd03801">
    <property type="entry name" value="GT4_PimA-like"/>
    <property type="match status" value="1"/>
</dbReference>
<comment type="caution">
    <text evidence="2">The sequence shown here is derived from an EMBL/GenBank/DDBJ whole genome shotgun (WGS) entry which is preliminary data.</text>
</comment>
<dbReference type="SUPFAM" id="SSF53756">
    <property type="entry name" value="UDP-Glycosyltransferase/glycogen phosphorylase"/>
    <property type="match status" value="1"/>
</dbReference>
<evidence type="ECO:0000259" key="1">
    <source>
        <dbReference type="Pfam" id="PF13439"/>
    </source>
</evidence>
<dbReference type="Gene3D" id="3.40.50.2000">
    <property type="entry name" value="Glycogen Phosphorylase B"/>
    <property type="match status" value="2"/>
</dbReference>
<proteinExistence type="predicted"/>
<dbReference type="PANTHER" id="PTHR12526">
    <property type="entry name" value="GLYCOSYLTRANSFERASE"/>
    <property type="match status" value="1"/>
</dbReference>
<keyword evidence="2" id="KW-0808">Transferase</keyword>
<dbReference type="RefSeq" id="WP_135527209.1">
    <property type="nucleotide sequence ID" value="NZ_SRLH01000007.1"/>
</dbReference>
<evidence type="ECO:0000313" key="2">
    <source>
        <dbReference type="EMBL" id="TGD57163.1"/>
    </source>
</evidence>
<dbReference type="PANTHER" id="PTHR12526:SF630">
    <property type="entry name" value="GLYCOSYLTRANSFERASE"/>
    <property type="match status" value="1"/>
</dbReference>
<dbReference type="OrthoDB" id="596635at2"/>
<dbReference type="EMBL" id="SRLH01000007">
    <property type="protein sequence ID" value="TGD57163.1"/>
    <property type="molecule type" value="Genomic_DNA"/>
</dbReference>
<accession>A0A4Z0L493</accession>
<dbReference type="AlphaFoldDB" id="A0A4Z0L493"/>
<sequence>MASGKIAIYSGEIPSTTFVERLIEGLAASGYEVCLFGQLKRKKDYAGRVTTIGYRNTLEKLWHFVSYSVLLTVSKSKNKKKLDQLLARQKKNTIAHKAKYYPVLYHHPDIFHLQWAKSTGDWEWVQEFGIKLVLSLRGTHVTISPIGDSHWARLYRHAFPKIDAFHAVSNAIGHLAEQYGADPAKIKTVYSGMDFQKLPFVAKDKINTPLKVISIGRSHWVKGYHYALDAFALLQQQSSLFEYTVIGIEATEELLVQRAQSGLENKVHFVGQIAFDSVLPTIRSADVVLLSSVEEGIANVVLEAMALGTLVVSTDCGGMSEVITDGENGFLVPVRNPLAIAEALLKVSGLSLHEYQKIAVAARKTVENQHSQAKMMADMEALYQTVLEVSP</sequence>
<reference evidence="2 3" key="1">
    <citation type="submission" date="2019-04" db="EMBL/GenBank/DDBJ databases">
        <title>Flavobacterium sp. strain DS2-A Genome sequencing and assembly.</title>
        <authorList>
            <person name="Kim I."/>
        </authorList>
    </citation>
    <scope>NUCLEOTIDE SEQUENCE [LARGE SCALE GENOMIC DNA]</scope>
    <source>
        <strain evidence="2 3">DS2-A</strain>
    </source>
</reference>
<gene>
    <name evidence="2" type="ORF">E4635_13430</name>
</gene>
<dbReference type="Pfam" id="PF13692">
    <property type="entry name" value="Glyco_trans_1_4"/>
    <property type="match status" value="1"/>
</dbReference>
<protein>
    <submittedName>
        <fullName evidence="2">Glycosyltransferase family 4 protein</fullName>
    </submittedName>
</protein>
<feature type="domain" description="Glycosyltransferase subfamily 4-like N-terminal" evidence="1">
    <location>
        <begin position="17"/>
        <end position="196"/>
    </location>
</feature>
<organism evidence="2 3">
    <name type="scientific">Flavobacterium humi</name>
    <dbReference type="NCBI Taxonomy" id="2562683"/>
    <lineage>
        <taxon>Bacteria</taxon>
        <taxon>Pseudomonadati</taxon>
        <taxon>Bacteroidota</taxon>
        <taxon>Flavobacteriia</taxon>
        <taxon>Flavobacteriales</taxon>
        <taxon>Flavobacteriaceae</taxon>
        <taxon>Flavobacterium</taxon>
    </lineage>
</organism>
<dbReference type="GO" id="GO:0016757">
    <property type="term" value="F:glycosyltransferase activity"/>
    <property type="evidence" value="ECO:0007669"/>
    <property type="project" value="UniProtKB-ARBA"/>
</dbReference>
<dbReference type="Proteomes" id="UP000297407">
    <property type="component" value="Unassembled WGS sequence"/>
</dbReference>
<evidence type="ECO:0000313" key="3">
    <source>
        <dbReference type="Proteomes" id="UP000297407"/>
    </source>
</evidence>